<evidence type="ECO:0000313" key="9">
    <source>
        <dbReference type="Proteomes" id="UP001299235"/>
    </source>
</evidence>
<feature type="transmembrane region" description="Helical" evidence="7">
    <location>
        <begin position="404"/>
        <end position="425"/>
    </location>
</feature>
<comment type="caution">
    <text evidence="8">The sequence shown here is derived from an EMBL/GenBank/DDBJ whole genome shotgun (WGS) entry which is preliminary data.</text>
</comment>
<dbReference type="PANTHER" id="PTHR43823">
    <property type="entry name" value="SPORULATION PROTEIN YKVU"/>
    <property type="match status" value="1"/>
</dbReference>
<keyword evidence="6 7" id="KW-0472">Membrane</keyword>
<dbReference type="RefSeq" id="WP_248835976.1">
    <property type="nucleotide sequence ID" value="NZ_JAJEQE010000059.1"/>
</dbReference>
<dbReference type="InterPro" id="IPR002528">
    <property type="entry name" value="MATE_fam"/>
</dbReference>
<evidence type="ECO:0000313" key="8">
    <source>
        <dbReference type="EMBL" id="MCC2150161.1"/>
    </source>
</evidence>
<feature type="transmembrane region" description="Helical" evidence="7">
    <location>
        <begin position="122"/>
        <end position="143"/>
    </location>
</feature>
<feature type="transmembrane region" description="Helical" evidence="7">
    <location>
        <begin position="12"/>
        <end position="32"/>
    </location>
</feature>
<comment type="subcellular location">
    <subcellularLocation>
        <location evidence="1">Cell membrane</location>
        <topology evidence="1">Multi-pass membrane protein</topology>
    </subcellularLocation>
</comment>
<name>A0ABS8EY79_9FIRM</name>
<keyword evidence="5 7" id="KW-1133">Transmembrane helix</keyword>
<dbReference type="PIRSF" id="PIRSF006603">
    <property type="entry name" value="DinF"/>
    <property type="match status" value="1"/>
</dbReference>
<feature type="transmembrane region" description="Helical" evidence="7">
    <location>
        <begin position="300"/>
        <end position="322"/>
    </location>
</feature>
<evidence type="ECO:0000256" key="7">
    <source>
        <dbReference type="SAM" id="Phobius"/>
    </source>
</evidence>
<feature type="transmembrane region" description="Helical" evidence="7">
    <location>
        <begin position="85"/>
        <end position="102"/>
    </location>
</feature>
<dbReference type="Pfam" id="PF01554">
    <property type="entry name" value="MatE"/>
    <property type="match status" value="2"/>
</dbReference>
<keyword evidence="4 7" id="KW-0812">Transmembrane</keyword>
<evidence type="ECO:0000256" key="4">
    <source>
        <dbReference type="ARBA" id="ARBA00022692"/>
    </source>
</evidence>
<evidence type="ECO:0000256" key="1">
    <source>
        <dbReference type="ARBA" id="ARBA00004651"/>
    </source>
</evidence>
<evidence type="ECO:0000256" key="5">
    <source>
        <dbReference type="ARBA" id="ARBA00022989"/>
    </source>
</evidence>
<proteinExistence type="predicted"/>
<sequence>MFRKFFKYVTQSMAGMIGISIYILADTFFISLHSGANGLTVLNLILPVYGVLYAIGAMIGIGSATRYCIIKSKGKNADCYFGQSLMWSILFSIPFVLCGILFPANILKILGADANLVKLGTVYLRIVLLGSPFFMSNHTFTAFTRNDDAPSRAMLASIIGSLFNIVFDYIFMFPMNMGLAGAALATALSPVVTMSVCSTHLFGKKSQVAMHLSVPSFRHLISCCQLGISAFVGEISSAVITTVFNMLLLNLAGNIGVAAYGVVANYSIVAVSVFNGLAQGTQPLFSESYGAGNSKDVHKILRYGILTCLIVEALVVICAWGMTDTLIAIFNSEQNLQLITYAQSGMRLYFLGFLLAGINILLVSYFSAVDDSLPAIVGSVMRGAVAITICAILLSRRFGIDGVWISFLASEILTFVTILVLYKFLPYTKK</sequence>
<evidence type="ECO:0000256" key="3">
    <source>
        <dbReference type="ARBA" id="ARBA00022475"/>
    </source>
</evidence>
<feature type="transmembrane region" description="Helical" evidence="7">
    <location>
        <begin position="223"/>
        <end position="249"/>
    </location>
</feature>
<feature type="transmembrane region" description="Helical" evidence="7">
    <location>
        <begin position="179"/>
        <end position="202"/>
    </location>
</feature>
<reference evidence="8 9" key="1">
    <citation type="submission" date="2021-10" db="EMBL/GenBank/DDBJ databases">
        <title>Anaerobic single-cell dispensing facilitates the cultivation of human gut bacteria.</title>
        <authorList>
            <person name="Afrizal A."/>
        </authorList>
    </citation>
    <scope>NUCLEOTIDE SEQUENCE [LARGE SCALE GENOMIC DNA]</scope>
    <source>
        <strain evidence="8 9">CLA-AA-H246</strain>
    </source>
</reference>
<dbReference type="InterPro" id="IPR048279">
    <property type="entry name" value="MdtK-like"/>
</dbReference>
<feature type="transmembrane region" description="Helical" evidence="7">
    <location>
        <begin position="155"/>
        <end position="173"/>
    </location>
</feature>
<feature type="transmembrane region" description="Helical" evidence="7">
    <location>
        <begin position="44"/>
        <end position="64"/>
    </location>
</feature>
<dbReference type="InterPro" id="IPR051327">
    <property type="entry name" value="MATE_MepA_subfamily"/>
</dbReference>
<dbReference type="Proteomes" id="UP001299235">
    <property type="component" value="Unassembled WGS sequence"/>
</dbReference>
<keyword evidence="9" id="KW-1185">Reference proteome</keyword>
<dbReference type="PANTHER" id="PTHR43823:SF3">
    <property type="entry name" value="MULTIDRUG EXPORT PROTEIN MEPA"/>
    <property type="match status" value="1"/>
</dbReference>
<feature type="transmembrane region" description="Helical" evidence="7">
    <location>
        <begin position="255"/>
        <end position="279"/>
    </location>
</feature>
<dbReference type="EMBL" id="JAJEQE010000059">
    <property type="protein sequence ID" value="MCC2150161.1"/>
    <property type="molecule type" value="Genomic_DNA"/>
</dbReference>
<organism evidence="8 9">
    <name type="scientific">Hominisplanchenecus faecis</name>
    <dbReference type="NCBI Taxonomy" id="2885351"/>
    <lineage>
        <taxon>Bacteria</taxon>
        <taxon>Bacillati</taxon>
        <taxon>Bacillota</taxon>
        <taxon>Clostridia</taxon>
        <taxon>Lachnospirales</taxon>
        <taxon>Lachnospiraceae</taxon>
        <taxon>Hominisplanchenecus</taxon>
    </lineage>
</organism>
<keyword evidence="2" id="KW-0813">Transport</keyword>
<accession>A0ABS8EY79</accession>
<gene>
    <name evidence="8" type="ORF">LKD42_13095</name>
</gene>
<evidence type="ECO:0000256" key="2">
    <source>
        <dbReference type="ARBA" id="ARBA00022448"/>
    </source>
</evidence>
<evidence type="ECO:0000256" key="6">
    <source>
        <dbReference type="ARBA" id="ARBA00023136"/>
    </source>
</evidence>
<feature type="transmembrane region" description="Helical" evidence="7">
    <location>
        <begin position="380"/>
        <end position="398"/>
    </location>
</feature>
<protein>
    <submittedName>
        <fullName evidence="8">Polysaccharide biosynthesis C-terminal domain-containing protein</fullName>
    </submittedName>
</protein>
<feature type="transmembrane region" description="Helical" evidence="7">
    <location>
        <begin position="348"/>
        <end position="368"/>
    </location>
</feature>
<keyword evidence="3" id="KW-1003">Cell membrane</keyword>